<dbReference type="EMBL" id="CP025074">
    <property type="protein sequence ID" value="AUI37240.1"/>
    <property type="molecule type" value="Genomic_DNA"/>
</dbReference>
<dbReference type="Proteomes" id="UP000265462">
    <property type="component" value="Chromosome"/>
</dbReference>
<evidence type="ECO:0000313" key="1">
    <source>
        <dbReference type="EMBL" id="AUI37240.1"/>
    </source>
</evidence>
<name>A0ABN5FUF3_BACCL</name>
<accession>A0ABN5FUF3</accession>
<gene>
    <name evidence="1" type="ORF">CWI35_12575</name>
</gene>
<sequence>MQFEALPFAAFTEYLIDCRATEQRRLKTHIWVCEAGGCSILRQSKMDKPLFRQGYVKLLRCIYMLFSNGVVNAAPPFPNLHQPILRKPPISALSHLFSYGWGMTAANRSTNRSMSPPFSR</sequence>
<proteinExistence type="predicted"/>
<evidence type="ECO:0000313" key="2">
    <source>
        <dbReference type="Proteomes" id="UP000265462"/>
    </source>
</evidence>
<protein>
    <recommendedName>
        <fullName evidence="3">Transposase</fullName>
    </recommendedName>
</protein>
<reference evidence="1 2" key="1">
    <citation type="submission" date="2018-02" db="EMBL/GenBank/DDBJ databases">
        <title>Complete genome and methylome analysis of Bacillus caldolyticus.</title>
        <authorList>
            <person name="Fomenkov A.I."/>
            <person name="Mersha F."/>
            <person name="Vincze T."/>
            <person name="Roberts R.J."/>
        </authorList>
    </citation>
    <scope>NUCLEOTIDE SEQUENCE [LARGE SCALE GENOMIC DNA]</scope>
    <source>
        <strain evidence="1 2">NEB414</strain>
    </source>
</reference>
<keyword evidence="2" id="KW-1185">Reference proteome</keyword>
<organism evidence="1 2">
    <name type="scientific">Bacillus caldolyticus</name>
    <dbReference type="NCBI Taxonomy" id="1394"/>
    <lineage>
        <taxon>Bacteria</taxon>
        <taxon>Bacillati</taxon>
        <taxon>Bacillota</taxon>
        <taxon>Bacilli</taxon>
        <taxon>Bacillales</taxon>
        <taxon>Anoxybacillaceae</taxon>
        <taxon>Geobacillus</taxon>
        <taxon>Geobacillus thermoleovorans group</taxon>
    </lineage>
</organism>
<evidence type="ECO:0008006" key="3">
    <source>
        <dbReference type="Google" id="ProtNLM"/>
    </source>
</evidence>